<feature type="domain" description="Tr-type G" evidence="2">
    <location>
        <begin position="198"/>
        <end position="270"/>
    </location>
</feature>
<accession>A0A1I7VX00</accession>
<feature type="compositionally biased region" description="Acidic residues" evidence="1">
    <location>
        <begin position="38"/>
        <end position="54"/>
    </location>
</feature>
<proteinExistence type="predicted"/>
<dbReference type="InterPro" id="IPR027417">
    <property type="entry name" value="P-loop_NTPase"/>
</dbReference>
<dbReference type="PANTHER" id="PTHR42908">
    <property type="entry name" value="TRANSLATION ELONGATION FACTOR-RELATED"/>
    <property type="match status" value="1"/>
</dbReference>
<reference evidence="4" key="1">
    <citation type="submission" date="2012-04" db="EMBL/GenBank/DDBJ databases">
        <title>The Genome Sequence of Loa loa.</title>
        <authorList>
            <consortium name="The Broad Institute Genome Sequencing Platform"/>
            <consortium name="Broad Institute Genome Sequencing Center for Infectious Disease"/>
            <person name="Nutman T.B."/>
            <person name="Fink D.L."/>
            <person name="Russ C."/>
            <person name="Young S."/>
            <person name="Zeng Q."/>
            <person name="Gargeya S."/>
            <person name="Alvarado L."/>
            <person name="Berlin A."/>
            <person name="Chapman S.B."/>
            <person name="Chen Z."/>
            <person name="Freedman E."/>
            <person name="Gellesch M."/>
            <person name="Goldberg J."/>
            <person name="Griggs A."/>
            <person name="Gujja S."/>
            <person name="Heilman E.R."/>
            <person name="Heiman D."/>
            <person name="Howarth C."/>
            <person name="Mehta T."/>
            <person name="Neiman D."/>
            <person name="Pearson M."/>
            <person name="Roberts A."/>
            <person name="Saif S."/>
            <person name="Shea T."/>
            <person name="Shenoy N."/>
            <person name="Sisk P."/>
            <person name="Stolte C."/>
            <person name="Sykes S."/>
            <person name="White J."/>
            <person name="Yandava C."/>
            <person name="Haas B."/>
            <person name="Henn M.R."/>
            <person name="Nusbaum C."/>
            <person name="Birren B."/>
        </authorList>
    </citation>
    <scope>NUCLEOTIDE SEQUENCE [LARGE SCALE GENOMIC DNA]</scope>
</reference>
<dbReference type="InterPro" id="IPR031950">
    <property type="entry name" value="EFTUD2_N"/>
</dbReference>
<dbReference type="Proteomes" id="UP000095285">
    <property type="component" value="Unassembled WGS sequence"/>
</dbReference>
<reference evidence="5" key="2">
    <citation type="submission" date="2016-11" db="UniProtKB">
        <authorList>
            <consortium name="WormBaseParasite"/>
        </authorList>
    </citation>
    <scope>IDENTIFICATION</scope>
</reference>
<feature type="region of interest" description="Disordered" evidence="1">
    <location>
        <begin position="1"/>
        <end position="55"/>
    </location>
</feature>
<dbReference type="GO" id="GO:0003924">
    <property type="term" value="F:GTPase activity"/>
    <property type="evidence" value="ECO:0007669"/>
    <property type="project" value="InterPro"/>
</dbReference>
<dbReference type="GO" id="GO:0046540">
    <property type="term" value="C:U4/U6 x U5 tri-snRNP complex"/>
    <property type="evidence" value="ECO:0007669"/>
    <property type="project" value="TreeGrafter"/>
</dbReference>
<evidence type="ECO:0000259" key="2">
    <source>
        <dbReference type="Pfam" id="PF00009"/>
    </source>
</evidence>
<dbReference type="AlphaFoldDB" id="A0A1I7VX00"/>
<keyword evidence="4" id="KW-1185">Reference proteome</keyword>
<name>A0A1I7VX00_LOALO</name>
<dbReference type="STRING" id="7209.A0A1I7VX00"/>
<dbReference type="InterPro" id="IPR000795">
    <property type="entry name" value="T_Tr_GTP-bd_dom"/>
</dbReference>
<feature type="domain" description="116kDa U5 small nuclear ribonucleoprotein component N-terminal" evidence="3">
    <location>
        <begin position="4"/>
        <end position="121"/>
    </location>
</feature>
<dbReference type="GO" id="GO:0005829">
    <property type="term" value="C:cytosol"/>
    <property type="evidence" value="ECO:0007669"/>
    <property type="project" value="TreeGrafter"/>
</dbReference>
<evidence type="ECO:0000313" key="4">
    <source>
        <dbReference type="Proteomes" id="UP000095285"/>
    </source>
</evidence>
<evidence type="ECO:0000313" key="5">
    <source>
        <dbReference type="WBParaSite" id="EN70_72"/>
    </source>
</evidence>
<dbReference type="SUPFAM" id="SSF52540">
    <property type="entry name" value="P-loop containing nucleoside triphosphate hydrolases"/>
    <property type="match status" value="1"/>
</dbReference>
<dbReference type="GO" id="GO:0005525">
    <property type="term" value="F:GTP binding"/>
    <property type="evidence" value="ECO:0007669"/>
    <property type="project" value="InterPro"/>
</dbReference>
<dbReference type="GO" id="GO:0071007">
    <property type="term" value="C:U2-type catalytic step 2 spliceosome"/>
    <property type="evidence" value="ECO:0007669"/>
    <property type="project" value="TreeGrafter"/>
</dbReference>
<protein>
    <submittedName>
        <fullName evidence="5">U5 snRNP-specific protein, 116 kDa</fullName>
    </submittedName>
</protein>
<dbReference type="Pfam" id="PF00009">
    <property type="entry name" value="GTP_EFTU"/>
    <property type="match status" value="1"/>
</dbReference>
<dbReference type="Pfam" id="PF16004">
    <property type="entry name" value="EFTUD2"/>
    <property type="match status" value="1"/>
</dbReference>
<dbReference type="PANTHER" id="PTHR42908:SF6">
    <property type="entry name" value="116 KDA U5 SMALL NUCLEAR RIBONUCLEOPROTEIN COMPONENT"/>
    <property type="match status" value="1"/>
</dbReference>
<dbReference type="Gene3D" id="3.40.50.300">
    <property type="entry name" value="P-loop containing nucleotide triphosphate hydrolases"/>
    <property type="match status" value="1"/>
</dbReference>
<sequence>MDTDLYDEFGNYIGPELDSDDEEEEDTLTSSVQKLDDDGKEEEEDDEAVNEDADQIPSNQIVLHEDKKYYATAMEVCFIPHWLQKDISDLWRGRETIVQEEDAQPLTEPIIKSCKTTEFQSALEHALPETAYNKEYLADLMDCPHVMRNIAIVGHLHHGKVGFKFSLFISLIFDGQIHPEFVCVKIQNDYCWCRKEPTFIDCLMEQTHPDFVRGEDSDTRYTDTLFIEQQRGCSIKATPITVVMQDSVKKLLVEYNRSPGHVNFSDEVTQHTLK</sequence>
<dbReference type="GO" id="GO:0000398">
    <property type="term" value="P:mRNA splicing, via spliceosome"/>
    <property type="evidence" value="ECO:0007669"/>
    <property type="project" value="TreeGrafter"/>
</dbReference>
<evidence type="ECO:0000259" key="3">
    <source>
        <dbReference type="Pfam" id="PF16004"/>
    </source>
</evidence>
<organism evidence="4 5">
    <name type="scientific">Loa loa</name>
    <name type="common">Eye worm</name>
    <name type="synonym">Filaria loa</name>
    <dbReference type="NCBI Taxonomy" id="7209"/>
    <lineage>
        <taxon>Eukaryota</taxon>
        <taxon>Metazoa</taxon>
        <taxon>Ecdysozoa</taxon>
        <taxon>Nematoda</taxon>
        <taxon>Chromadorea</taxon>
        <taxon>Rhabditida</taxon>
        <taxon>Spirurina</taxon>
        <taxon>Spiruromorpha</taxon>
        <taxon>Filarioidea</taxon>
        <taxon>Onchocercidae</taxon>
        <taxon>Loa</taxon>
    </lineage>
</organism>
<dbReference type="WBParaSite" id="EN70_72">
    <property type="protein sequence ID" value="EN70_72"/>
    <property type="gene ID" value="EN70_72"/>
</dbReference>
<feature type="compositionally biased region" description="Acidic residues" evidence="1">
    <location>
        <begin position="17"/>
        <end position="27"/>
    </location>
</feature>
<dbReference type="GO" id="GO:0030623">
    <property type="term" value="F:U5 snRNA binding"/>
    <property type="evidence" value="ECO:0007669"/>
    <property type="project" value="TreeGrafter"/>
</dbReference>
<evidence type="ECO:0000256" key="1">
    <source>
        <dbReference type="SAM" id="MobiDB-lite"/>
    </source>
</evidence>